<dbReference type="PROSITE" id="PS51257">
    <property type="entry name" value="PROKAR_LIPOPROTEIN"/>
    <property type="match status" value="1"/>
</dbReference>
<dbReference type="EMBL" id="CADCVT010000491">
    <property type="protein sequence ID" value="CAA9538033.1"/>
    <property type="molecule type" value="Genomic_DNA"/>
</dbReference>
<sequence>MPSRHRIASALAVGACLIASGCGSDDDYEPATTAAPPATTATSATEALPAPTTPSTPGSTQPQASAPAPGPPSVTAEGRRFTERSARACTRVRRTAKGVPARLPPDPAKLPEFARSVLPIYQESRAALEKERPRRRPVQSIDELIGAYDALLPVLQQLAAVPPNAPPAEVRSTAQLLPGALARVEGAALSAGIPACGSPRRP</sequence>
<evidence type="ECO:0000313" key="2">
    <source>
        <dbReference type="EMBL" id="CAA9538033.1"/>
    </source>
</evidence>
<evidence type="ECO:0008006" key="3">
    <source>
        <dbReference type="Google" id="ProtNLM"/>
    </source>
</evidence>
<accession>A0A6J4U1S6</accession>
<proteinExistence type="predicted"/>
<feature type="region of interest" description="Disordered" evidence="1">
    <location>
        <begin position="24"/>
        <end position="110"/>
    </location>
</feature>
<feature type="compositionally biased region" description="Basic and acidic residues" evidence="1">
    <location>
        <begin position="77"/>
        <end position="86"/>
    </location>
</feature>
<dbReference type="AlphaFoldDB" id="A0A6J4U1S6"/>
<feature type="compositionally biased region" description="Low complexity" evidence="1">
    <location>
        <begin position="30"/>
        <end position="67"/>
    </location>
</feature>
<name>A0A6J4U1S6_9ACTN</name>
<gene>
    <name evidence="2" type="ORF">AVDCRST_MAG85-4320</name>
</gene>
<reference evidence="2" key="1">
    <citation type="submission" date="2020-02" db="EMBL/GenBank/DDBJ databases">
        <authorList>
            <person name="Meier V. D."/>
        </authorList>
    </citation>
    <scope>NUCLEOTIDE SEQUENCE</scope>
    <source>
        <strain evidence="2">AVDCRST_MAG85</strain>
    </source>
</reference>
<protein>
    <recommendedName>
        <fullName evidence="3">Lipoprotein</fullName>
    </recommendedName>
</protein>
<evidence type="ECO:0000256" key="1">
    <source>
        <dbReference type="SAM" id="MobiDB-lite"/>
    </source>
</evidence>
<organism evidence="2">
    <name type="scientific">uncultured Solirubrobacteraceae bacterium</name>
    <dbReference type="NCBI Taxonomy" id="1162706"/>
    <lineage>
        <taxon>Bacteria</taxon>
        <taxon>Bacillati</taxon>
        <taxon>Actinomycetota</taxon>
        <taxon>Thermoleophilia</taxon>
        <taxon>Solirubrobacterales</taxon>
        <taxon>Solirubrobacteraceae</taxon>
        <taxon>environmental samples</taxon>
    </lineage>
</organism>